<sequence>MAVALLEDWCKGMDVDPQKALLIVGIPVHCNEVEIEETVKTGLHPLCEYRVAGKIFRREDNAKAVFIELVDVVNYATIPTHIKGNGGTWEVIVKPRNPDEEFLHKLNSFLKDEGRRMVDVAKTLGFGMMPVEEGVSPEAAGDPTPLSLQPLQENTWYRKLKVFSGTIYPGQNEEPFDVWLEQVTEIIRMWQVSQGEKRRRLLESLRGPALAIIRPLVANDNSMTVEQCLDTLNQIFGDKEDYRTSQFRFLQSSQKITEKMSAFLVRLEPLLQKAVQKSPMLIQNADMIRLKHVLSQVSMTPSLRGKLELLDKRGCPPCFLDFMKLVRDEEERENTILVMREKQRLEALARQRGGTRQSAGVSVHNTTTASQTVTFSESGTQTTHEMIPGTLKRRRTVLNGIIEEGQSEVTNQGPETVQPKIELGNGEGPGAVSHPKP</sequence>
<dbReference type="InParanoid" id="A0A1S3FXT5"/>
<dbReference type="InterPro" id="IPR048270">
    <property type="entry name" value="PNMA_C"/>
</dbReference>
<dbReference type="CTD" id="114824"/>
<dbReference type="OrthoDB" id="115435at2759"/>
<accession>A0A1S3FXT5</accession>
<evidence type="ECO:0000256" key="1">
    <source>
        <dbReference type="ARBA" id="ARBA00007024"/>
    </source>
</evidence>
<dbReference type="InterPro" id="IPR048271">
    <property type="entry name" value="PNMA_N"/>
</dbReference>
<feature type="domain" description="Paraneoplastic antigen Ma-like N-terminal" evidence="4">
    <location>
        <begin position="1"/>
        <end position="92"/>
    </location>
</feature>
<keyword evidence="5" id="KW-1185">Reference proteome</keyword>
<dbReference type="PANTHER" id="PTHR23095">
    <property type="entry name" value="PARANEOPLASTIC ANTIGEN"/>
    <property type="match status" value="1"/>
</dbReference>
<evidence type="ECO:0000259" key="3">
    <source>
        <dbReference type="Pfam" id="PF14893"/>
    </source>
</evidence>
<evidence type="ECO:0000259" key="4">
    <source>
        <dbReference type="Pfam" id="PF20846"/>
    </source>
</evidence>
<feature type="domain" description="Paraneoplastic antigen Ma-like C-terminal" evidence="3">
    <location>
        <begin position="163"/>
        <end position="323"/>
    </location>
</feature>
<comment type="similarity">
    <text evidence="1">Belongs to the PNMA family.</text>
</comment>
<dbReference type="AlphaFoldDB" id="A0A1S3FXT5"/>
<protein>
    <submittedName>
        <fullName evidence="6">Paraneoplastic antigen-like protein 5</fullName>
    </submittedName>
</protein>
<gene>
    <name evidence="6" type="primary">Pnma5</name>
</gene>
<evidence type="ECO:0000256" key="2">
    <source>
        <dbReference type="SAM" id="MobiDB-lite"/>
    </source>
</evidence>
<dbReference type="PANTHER" id="PTHR23095:SF4">
    <property type="entry name" value="PARANEOPLASTIC ANTIGEN-LIKE PROTEIN 5"/>
    <property type="match status" value="1"/>
</dbReference>
<dbReference type="Proteomes" id="UP000081671">
    <property type="component" value="Unplaced"/>
</dbReference>
<evidence type="ECO:0000313" key="6">
    <source>
        <dbReference type="RefSeq" id="XP_012881368.1"/>
    </source>
</evidence>
<proteinExistence type="inferred from homology"/>
<dbReference type="FunCoup" id="A0A1S3FXT5">
    <property type="interactions" value="22"/>
</dbReference>
<dbReference type="InterPro" id="IPR026523">
    <property type="entry name" value="PNMA"/>
</dbReference>
<dbReference type="GeneID" id="105992830"/>
<feature type="region of interest" description="Disordered" evidence="2">
    <location>
        <begin position="403"/>
        <end position="437"/>
    </location>
</feature>
<dbReference type="RefSeq" id="XP_012881368.1">
    <property type="nucleotide sequence ID" value="XM_013025914.1"/>
</dbReference>
<organism evidence="5 6">
    <name type="scientific">Dipodomys ordii</name>
    <name type="common">Ord's kangaroo rat</name>
    <dbReference type="NCBI Taxonomy" id="10020"/>
    <lineage>
        <taxon>Eukaryota</taxon>
        <taxon>Metazoa</taxon>
        <taxon>Chordata</taxon>
        <taxon>Craniata</taxon>
        <taxon>Vertebrata</taxon>
        <taxon>Euteleostomi</taxon>
        <taxon>Mammalia</taxon>
        <taxon>Eutheria</taxon>
        <taxon>Euarchontoglires</taxon>
        <taxon>Glires</taxon>
        <taxon>Rodentia</taxon>
        <taxon>Castorimorpha</taxon>
        <taxon>Heteromyidae</taxon>
        <taxon>Dipodomyinae</taxon>
        <taxon>Dipodomys</taxon>
    </lineage>
</organism>
<dbReference type="Pfam" id="PF14893">
    <property type="entry name" value="PNMA"/>
    <property type="match status" value="1"/>
</dbReference>
<name>A0A1S3FXT5_DIPOR</name>
<dbReference type="KEGG" id="dord:105992830"/>
<dbReference type="Pfam" id="PF20846">
    <property type="entry name" value="PNMA_N"/>
    <property type="match status" value="1"/>
</dbReference>
<reference evidence="6" key="1">
    <citation type="submission" date="2025-08" db="UniProtKB">
        <authorList>
            <consortium name="RefSeq"/>
        </authorList>
    </citation>
    <scope>IDENTIFICATION</scope>
    <source>
        <tissue evidence="6">Kidney</tissue>
    </source>
</reference>
<evidence type="ECO:0000313" key="5">
    <source>
        <dbReference type="Proteomes" id="UP000081671"/>
    </source>
</evidence>